<dbReference type="PANTHER" id="PTHR10342">
    <property type="entry name" value="ARYLSULFATASE"/>
    <property type="match status" value="1"/>
</dbReference>
<dbReference type="InterPro" id="IPR017850">
    <property type="entry name" value="Alkaline_phosphatase_core_sf"/>
</dbReference>
<gene>
    <name evidence="8" type="ORF">MNOR_LOCUS6818</name>
</gene>
<evidence type="ECO:0000256" key="6">
    <source>
        <dbReference type="ARBA" id="ARBA00023180"/>
    </source>
</evidence>
<protein>
    <recommendedName>
        <fullName evidence="7">Sulfatase N-terminal domain-containing protein</fullName>
    </recommendedName>
</protein>
<dbReference type="SUPFAM" id="SSF53649">
    <property type="entry name" value="Alkaline phosphatase-like"/>
    <property type="match status" value="1"/>
</dbReference>
<evidence type="ECO:0000256" key="4">
    <source>
        <dbReference type="ARBA" id="ARBA00022801"/>
    </source>
</evidence>
<name>A0AAV2Q1V3_MEGNR</name>
<dbReference type="AlphaFoldDB" id="A0AAV2Q1V3"/>
<dbReference type="InterPro" id="IPR047115">
    <property type="entry name" value="ARSB"/>
</dbReference>
<dbReference type="PROSITE" id="PS00523">
    <property type="entry name" value="SULFATASE_1"/>
    <property type="match status" value="1"/>
</dbReference>
<dbReference type="GO" id="GO:0046872">
    <property type="term" value="F:metal ion binding"/>
    <property type="evidence" value="ECO:0007669"/>
    <property type="project" value="UniProtKB-KW"/>
</dbReference>
<evidence type="ECO:0000256" key="3">
    <source>
        <dbReference type="ARBA" id="ARBA00022723"/>
    </source>
</evidence>
<dbReference type="Proteomes" id="UP001497623">
    <property type="component" value="Unassembled WGS sequence"/>
</dbReference>
<comment type="caution">
    <text evidence="8">The sequence shown here is derived from an EMBL/GenBank/DDBJ whole genome shotgun (WGS) entry which is preliminary data.</text>
</comment>
<feature type="non-terminal residue" evidence="8">
    <location>
        <position position="132"/>
    </location>
</feature>
<keyword evidence="3" id="KW-0479">Metal-binding</keyword>
<dbReference type="EMBL" id="CAXKWB010002885">
    <property type="protein sequence ID" value="CAL4067936.1"/>
    <property type="molecule type" value="Genomic_DNA"/>
</dbReference>
<evidence type="ECO:0000313" key="9">
    <source>
        <dbReference type="Proteomes" id="UP001497623"/>
    </source>
</evidence>
<keyword evidence="4" id="KW-0378">Hydrolase</keyword>
<evidence type="ECO:0000256" key="5">
    <source>
        <dbReference type="ARBA" id="ARBA00022837"/>
    </source>
</evidence>
<comment type="similarity">
    <text evidence="2">Belongs to the sulfatase family.</text>
</comment>
<keyword evidence="5" id="KW-0106">Calcium</keyword>
<accession>A0AAV2Q1V3</accession>
<evidence type="ECO:0000256" key="2">
    <source>
        <dbReference type="ARBA" id="ARBA00008779"/>
    </source>
</evidence>
<comment type="cofactor">
    <cofactor evidence="1">
        <name>Ca(2+)</name>
        <dbReference type="ChEBI" id="CHEBI:29108"/>
    </cofactor>
</comment>
<evidence type="ECO:0000259" key="7">
    <source>
        <dbReference type="Pfam" id="PF00884"/>
    </source>
</evidence>
<sequence length="132" mass="14703">IMGLHITSRWMHPVITQEALVLNEALTTTSSQPNIVFILADDLGWNHVSWHNSRVISPHMQELVNMGVSLENSYIQPLCTPSRAALLTGMYPFHLGRQSGVIRPWHPTGVSVNFTFFPELLQGLGYSTHAIG</sequence>
<evidence type="ECO:0000313" key="8">
    <source>
        <dbReference type="EMBL" id="CAL4067936.1"/>
    </source>
</evidence>
<dbReference type="InterPro" id="IPR024607">
    <property type="entry name" value="Sulfatase_CS"/>
</dbReference>
<feature type="domain" description="Sulfatase N-terminal" evidence="7">
    <location>
        <begin position="33"/>
        <end position="132"/>
    </location>
</feature>
<organism evidence="8 9">
    <name type="scientific">Meganyctiphanes norvegica</name>
    <name type="common">Northern krill</name>
    <name type="synonym">Thysanopoda norvegica</name>
    <dbReference type="NCBI Taxonomy" id="48144"/>
    <lineage>
        <taxon>Eukaryota</taxon>
        <taxon>Metazoa</taxon>
        <taxon>Ecdysozoa</taxon>
        <taxon>Arthropoda</taxon>
        <taxon>Crustacea</taxon>
        <taxon>Multicrustacea</taxon>
        <taxon>Malacostraca</taxon>
        <taxon>Eumalacostraca</taxon>
        <taxon>Eucarida</taxon>
        <taxon>Euphausiacea</taxon>
        <taxon>Euphausiidae</taxon>
        <taxon>Meganyctiphanes</taxon>
    </lineage>
</organism>
<dbReference type="Pfam" id="PF00884">
    <property type="entry name" value="Sulfatase"/>
    <property type="match status" value="1"/>
</dbReference>
<proteinExistence type="inferred from homology"/>
<dbReference type="InterPro" id="IPR000917">
    <property type="entry name" value="Sulfatase_N"/>
</dbReference>
<dbReference type="PANTHER" id="PTHR10342:SF274">
    <property type="entry name" value="ARYLSULFATASE B"/>
    <property type="match status" value="1"/>
</dbReference>
<keyword evidence="6" id="KW-0325">Glycoprotein</keyword>
<feature type="non-terminal residue" evidence="8">
    <location>
        <position position="1"/>
    </location>
</feature>
<dbReference type="GO" id="GO:0008484">
    <property type="term" value="F:sulfuric ester hydrolase activity"/>
    <property type="evidence" value="ECO:0007669"/>
    <property type="project" value="InterPro"/>
</dbReference>
<dbReference type="Gene3D" id="3.40.720.10">
    <property type="entry name" value="Alkaline Phosphatase, subunit A"/>
    <property type="match status" value="1"/>
</dbReference>
<evidence type="ECO:0000256" key="1">
    <source>
        <dbReference type="ARBA" id="ARBA00001913"/>
    </source>
</evidence>
<reference evidence="8 9" key="1">
    <citation type="submission" date="2024-05" db="EMBL/GenBank/DDBJ databases">
        <authorList>
            <person name="Wallberg A."/>
        </authorList>
    </citation>
    <scope>NUCLEOTIDE SEQUENCE [LARGE SCALE GENOMIC DNA]</scope>
</reference>
<keyword evidence="9" id="KW-1185">Reference proteome</keyword>